<dbReference type="EMBL" id="JAOCJE010000001">
    <property type="protein sequence ID" value="MDH1339827.1"/>
    <property type="molecule type" value="Genomic_DNA"/>
</dbReference>
<name>A0AA42TU45_ECTOL</name>
<gene>
    <name evidence="1" type="ORF">N5J11_11375</name>
</gene>
<organism evidence="1 2">
    <name type="scientific">Ectopseudomonas oleovorans</name>
    <name type="common">Pseudomonas oleovorans</name>
    <dbReference type="NCBI Taxonomy" id="301"/>
    <lineage>
        <taxon>Bacteria</taxon>
        <taxon>Pseudomonadati</taxon>
        <taxon>Pseudomonadota</taxon>
        <taxon>Gammaproteobacteria</taxon>
        <taxon>Pseudomonadales</taxon>
        <taxon>Pseudomonadaceae</taxon>
        <taxon>Ectopseudomonas</taxon>
    </lineage>
</organism>
<dbReference type="AlphaFoldDB" id="A0AA42TU45"/>
<protein>
    <submittedName>
        <fullName evidence="1">DUF1320 domain-containing protein</fullName>
    </submittedName>
</protein>
<comment type="caution">
    <text evidence="1">The sequence shown here is derived from an EMBL/GenBank/DDBJ whole genome shotgun (WGS) entry which is preliminary data.</text>
</comment>
<reference evidence="1" key="1">
    <citation type="submission" date="2022-09" db="EMBL/GenBank/DDBJ databases">
        <title>Intensive care unit water sources are persistently colonized with multi-drug resistant bacteria and are the site of extensive horizontal gene transfer of antibiotic resistance genes.</title>
        <authorList>
            <person name="Diorio-Toth L."/>
        </authorList>
    </citation>
    <scope>NUCLEOTIDE SEQUENCE</scope>
    <source>
        <strain evidence="1">GD03704</strain>
    </source>
</reference>
<evidence type="ECO:0000313" key="1">
    <source>
        <dbReference type="EMBL" id="MDH1339827.1"/>
    </source>
</evidence>
<accession>A0AA42TU45</accession>
<dbReference type="InterPro" id="IPR009752">
    <property type="entry name" value="Phage_Mu_GpJ"/>
</dbReference>
<sequence>MYVSLVELADRPGALELAQAATPERFRAVDSALLDALLRDQDVSSWPAEEVEVAELTKQAIVAEVEAAGGLIDGFLARRGYTLPLTRTYPVVTGWARAIARYKLHQARLSTEKDDPIVRDYRDALALLKLVAEGKFSLGTEDPLTPPSSGAPKFSAPARVFTAGTLRDF</sequence>
<evidence type="ECO:0000313" key="2">
    <source>
        <dbReference type="Proteomes" id="UP001161697"/>
    </source>
</evidence>
<proteinExistence type="predicted"/>
<dbReference type="Proteomes" id="UP001161697">
    <property type="component" value="Unassembled WGS sequence"/>
</dbReference>
<dbReference type="RefSeq" id="WP_279534355.1">
    <property type="nucleotide sequence ID" value="NZ_CP104579.1"/>
</dbReference>
<dbReference type="Pfam" id="PF07030">
    <property type="entry name" value="Phage_Mu_Gp36"/>
    <property type="match status" value="1"/>
</dbReference>